<dbReference type="EMBL" id="VSKK01000001">
    <property type="protein sequence ID" value="TYB79168.1"/>
    <property type="molecule type" value="Genomic_DNA"/>
</dbReference>
<dbReference type="GO" id="GO:0003677">
    <property type="term" value="F:DNA binding"/>
    <property type="evidence" value="ECO:0007669"/>
    <property type="project" value="InterPro"/>
</dbReference>
<comment type="caution">
    <text evidence="10">The sequence shown here is derived from an EMBL/GenBank/DDBJ whole genome shotgun (WGS) entry which is preliminary data.</text>
</comment>
<dbReference type="AlphaFoldDB" id="A0A5D0REN8"/>
<dbReference type="InterPro" id="IPR003356">
    <property type="entry name" value="DNA_methylase_A-5"/>
</dbReference>
<keyword evidence="5" id="KW-0949">S-adenosyl-L-methionine</keyword>
<comment type="catalytic activity">
    <reaction evidence="7">
        <text>a 2'-deoxyadenosine in DNA + S-adenosyl-L-methionine = an N(6)-methyl-2'-deoxyadenosine in DNA + S-adenosyl-L-homocysteine + H(+)</text>
        <dbReference type="Rhea" id="RHEA:15197"/>
        <dbReference type="Rhea" id="RHEA-COMP:12418"/>
        <dbReference type="Rhea" id="RHEA-COMP:12419"/>
        <dbReference type="ChEBI" id="CHEBI:15378"/>
        <dbReference type="ChEBI" id="CHEBI:57856"/>
        <dbReference type="ChEBI" id="CHEBI:59789"/>
        <dbReference type="ChEBI" id="CHEBI:90615"/>
        <dbReference type="ChEBI" id="CHEBI:90616"/>
        <dbReference type="EC" id="2.1.1.72"/>
    </reaction>
</comment>
<keyword evidence="4 10" id="KW-0808">Transferase</keyword>
<evidence type="ECO:0000256" key="5">
    <source>
        <dbReference type="ARBA" id="ARBA00022691"/>
    </source>
</evidence>
<dbReference type="Gene3D" id="1.20.1260.30">
    <property type="match status" value="2"/>
</dbReference>
<dbReference type="NCBIfam" id="TIGR00497">
    <property type="entry name" value="hsdM"/>
    <property type="match status" value="1"/>
</dbReference>
<keyword evidence="11" id="KW-1185">Reference proteome</keyword>
<feature type="domain" description="N6 adenine-specific DNA methyltransferase N-terminal" evidence="9">
    <location>
        <begin position="10"/>
        <end position="120"/>
    </location>
</feature>
<protein>
    <recommendedName>
        <fullName evidence="2">site-specific DNA-methyltransferase (adenine-specific)</fullName>
        <ecNumber evidence="2">2.1.1.72</ecNumber>
    </recommendedName>
</protein>
<gene>
    <name evidence="10" type="ORF">ES674_05175</name>
</gene>
<dbReference type="InterPro" id="IPR002052">
    <property type="entry name" value="DNA_methylase_N6_adenine_CS"/>
</dbReference>
<proteinExistence type="inferred from homology"/>
<evidence type="ECO:0000313" key="11">
    <source>
        <dbReference type="Proteomes" id="UP000323720"/>
    </source>
</evidence>
<evidence type="ECO:0000256" key="4">
    <source>
        <dbReference type="ARBA" id="ARBA00022679"/>
    </source>
</evidence>
<evidence type="ECO:0000256" key="1">
    <source>
        <dbReference type="ARBA" id="ARBA00006594"/>
    </source>
</evidence>
<dbReference type="EC" id="2.1.1.72" evidence="2"/>
<evidence type="ECO:0000259" key="9">
    <source>
        <dbReference type="Pfam" id="PF12161"/>
    </source>
</evidence>
<dbReference type="RefSeq" id="WP_148402905.1">
    <property type="nucleotide sequence ID" value="NZ_VSKK01000001.1"/>
</dbReference>
<evidence type="ECO:0000259" key="8">
    <source>
        <dbReference type="Pfam" id="PF02384"/>
    </source>
</evidence>
<dbReference type="GO" id="GO:0009307">
    <property type="term" value="P:DNA restriction-modification system"/>
    <property type="evidence" value="ECO:0007669"/>
    <property type="project" value="UniProtKB-KW"/>
</dbReference>
<dbReference type="Pfam" id="PF12161">
    <property type="entry name" value="HsdM_N"/>
    <property type="match status" value="1"/>
</dbReference>
<dbReference type="Proteomes" id="UP000323720">
    <property type="component" value="Unassembled WGS sequence"/>
</dbReference>
<evidence type="ECO:0000256" key="6">
    <source>
        <dbReference type="ARBA" id="ARBA00022747"/>
    </source>
</evidence>
<name>A0A5D0REN8_9FLAO</name>
<dbReference type="PANTHER" id="PTHR42933:SF3">
    <property type="entry name" value="TYPE I RESTRICTION ENZYME MJAVIII METHYLASE SUBUNIT"/>
    <property type="match status" value="1"/>
</dbReference>
<sequence>MAIKKSELYSSLWASCDELRGGMDASQYKDYVLVMLFLKYISDKWAGQAYAPITIPTGASFKDMIALKGATDIGDQINKKIIAPIAEANQLAEMPDFNDVSKLGSGKEMVDRLTNLIAIFEDPKLDFSKNQAEGDDILGDAYEYLMRHFATESGKSKGQFYTPAEVSRIMAKIIGIDKEQTTAETTVYDPACGSGSLLLKISNVANGKVTLYGQEKDAATSGLARMNMILHNEPTALIKQGNTLANPLFLNKEENLKTFDYVVANPPFSDKRWSNGLNLPEDNPFNRFQDYGVPPEKNGDYAFLLHIVRSLKRHGKGAIILPHGVLFRGNAEAVIRQNLIRKGYIKGIIGLPANLFYGTGIPACIILIDKENAQNRKGIFMIDAGKGFVKDGNKNRLREQDIHRVADVFNQQEHIPGFSKMVSITDIEANDFNLNIPRYIESQETEDIQDIEAHLLGGIPNVDIDVLQRFWEVFPNFKKSIFTSGDRPKYSALKIDKDVIRDTIYQHPEFVAFTKEMNTLFNIWKTETTSTLKSLNQGFNPKELIHNISESLLMQYENKALIDPYDMYQHIMTFWFETMQDDSYLITQDGWKAEAYRIIVEREIKGKENKIIDKGWTCDLVPKDLVITRYFKTEKEALNNLQAIKEIIASDLTELEEEHSSEDGYFGEMEKVNKVSINARIKELKDETDSVDELKVLKQYIAFLDKQTANNKKIKVAEAKLDAKLYVKYPTLTEDEVKQLVVDDKWMITIETAIKEEINHISQRLTNRVKELAERYENPLPFIDNEVESLETKVNAHLQKMGFIWN</sequence>
<dbReference type="GO" id="GO:0032259">
    <property type="term" value="P:methylation"/>
    <property type="evidence" value="ECO:0007669"/>
    <property type="project" value="UniProtKB-KW"/>
</dbReference>
<dbReference type="InterPro" id="IPR038333">
    <property type="entry name" value="T1MK-like_N_sf"/>
</dbReference>
<evidence type="ECO:0000313" key="10">
    <source>
        <dbReference type="EMBL" id="TYB79168.1"/>
    </source>
</evidence>
<dbReference type="Gene3D" id="3.40.50.150">
    <property type="entry name" value="Vaccinia Virus protein VP39"/>
    <property type="match status" value="1"/>
</dbReference>
<organism evidence="10 11">
    <name type="scientific">Bizionia myxarmorum</name>
    <dbReference type="NCBI Taxonomy" id="291186"/>
    <lineage>
        <taxon>Bacteria</taxon>
        <taxon>Pseudomonadati</taxon>
        <taxon>Bacteroidota</taxon>
        <taxon>Flavobacteriia</taxon>
        <taxon>Flavobacteriales</taxon>
        <taxon>Flavobacteriaceae</taxon>
        <taxon>Bizionia</taxon>
    </lineage>
</organism>
<dbReference type="PRINTS" id="PR00507">
    <property type="entry name" value="N12N6MTFRASE"/>
</dbReference>
<dbReference type="InterPro" id="IPR051537">
    <property type="entry name" value="DNA_Adenine_Mtase"/>
</dbReference>
<dbReference type="InterPro" id="IPR029063">
    <property type="entry name" value="SAM-dependent_MTases_sf"/>
</dbReference>
<dbReference type="InterPro" id="IPR022749">
    <property type="entry name" value="D12N6_MeTrfase_N"/>
</dbReference>
<dbReference type="GO" id="GO:0009007">
    <property type="term" value="F:site-specific DNA-methyltransferase (adenine-specific) activity"/>
    <property type="evidence" value="ECO:0007669"/>
    <property type="project" value="UniProtKB-EC"/>
</dbReference>
<dbReference type="OrthoDB" id="9814572at2"/>
<keyword evidence="3 10" id="KW-0489">Methyltransferase</keyword>
<accession>A0A5D0REN8</accession>
<reference evidence="10 11" key="1">
    <citation type="submission" date="2019-08" db="EMBL/GenBank/DDBJ databases">
        <title>Genomes of Antarctic Bizionia species.</title>
        <authorList>
            <person name="Bowman J.P."/>
        </authorList>
    </citation>
    <scope>NUCLEOTIDE SEQUENCE [LARGE SCALE GENOMIC DNA]</scope>
    <source>
        <strain evidence="10 11">ADA-4</strain>
    </source>
</reference>
<comment type="similarity">
    <text evidence="1">Belongs to the N(4)/N(6)-methyltransferase family.</text>
</comment>
<keyword evidence="6" id="KW-0680">Restriction system</keyword>
<dbReference type="InterPro" id="IPR004546">
    <property type="entry name" value="Restrct_endonuc_T1M"/>
</dbReference>
<dbReference type="PROSITE" id="PS00092">
    <property type="entry name" value="N6_MTASE"/>
    <property type="match status" value="1"/>
</dbReference>
<evidence type="ECO:0000256" key="3">
    <source>
        <dbReference type="ARBA" id="ARBA00022603"/>
    </source>
</evidence>
<dbReference type="GO" id="GO:0008170">
    <property type="term" value="F:N-methyltransferase activity"/>
    <property type="evidence" value="ECO:0007669"/>
    <property type="project" value="InterPro"/>
</dbReference>
<dbReference type="Pfam" id="PF02384">
    <property type="entry name" value="N6_Mtase"/>
    <property type="match status" value="1"/>
</dbReference>
<dbReference type="SUPFAM" id="SSF53335">
    <property type="entry name" value="S-adenosyl-L-methionine-dependent methyltransferases"/>
    <property type="match status" value="1"/>
</dbReference>
<evidence type="ECO:0000256" key="2">
    <source>
        <dbReference type="ARBA" id="ARBA00011900"/>
    </source>
</evidence>
<dbReference type="PANTHER" id="PTHR42933">
    <property type="entry name" value="SLR6095 PROTEIN"/>
    <property type="match status" value="1"/>
</dbReference>
<feature type="domain" description="DNA methylase adenine-specific" evidence="8">
    <location>
        <begin position="135"/>
        <end position="447"/>
    </location>
</feature>
<evidence type="ECO:0000256" key="7">
    <source>
        <dbReference type="ARBA" id="ARBA00047942"/>
    </source>
</evidence>